<protein>
    <submittedName>
        <fullName evidence="2">Uncharacterized protein</fullName>
    </submittedName>
</protein>
<feature type="compositionally biased region" description="Basic residues" evidence="1">
    <location>
        <begin position="193"/>
        <end position="203"/>
    </location>
</feature>
<evidence type="ECO:0000313" key="2">
    <source>
        <dbReference type="EMBL" id="KIM87205.1"/>
    </source>
</evidence>
<proteinExistence type="predicted"/>
<keyword evidence="3" id="KW-1185">Reference proteome</keyword>
<name>A0A0C3FSM0_PILCF</name>
<dbReference type="Proteomes" id="UP000054166">
    <property type="component" value="Unassembled WGS sequence"/>
</dbReference>
<feature type="region of interest" description="Disordered" evidence="1">
    <location>
        <begin position="1"/>
        <end position="94"/>
    </location>
</feature>
<dbReference type="HOGENOM" id="CLU_1142935_0_0_1"/>
<gene>
    <name evidence="2" type="ORF">PILCRDRAFT_303805</name>
</gene>
<feature type="compositionally biased region" description="Polar residues" evidence="1">
    <location>
        <begin position="209"/>
        <end position="221"/>
    </location>
</feature>
<reference evidence="3" key="2">
    <citation type="submission" date="2015-01" db="EMBL/GenBank/DDBJ databases">
        <title>Evolutionary Origins and Diversification of the Mycorrhizal Mutualists.</title>
        <authorList>
            <consortium name="DOE Joint Genome Institute"/>
            <consortium name="Mycorrhizal Genomics Consortium"/>
            <person name="Kohler A."/>
            <person name="Kuo A."/>
            <person name="Nagy L.G."/>
            <person name="Floudas D."/>
            <person name="Copeland A."/>
            <person name="Barry K.W."/>
            <person name="Cichocki N."/>
            <person name="Veneault-Fourrey C."/>
            <person name="LaButti K."/>
            <person name="Lindquist E.A."/>
            <person name="Lipzen A."/>
            <person name="Lundell T."/>
            <person name="Morin E."/>
            <person name="Murat C."/>
            <person name="Riley R."/>
            <person name="Ohm R."/>
            <person name="Sun H."/>
            <person name="Tunlid A."/>
            <person name="Henrissat B."/>
            <person name="Grigoriev I.V."/>
            <person name="Hibbett D.S."/>
            <person name="Martin F."/>
        </authorList>
    </citation>
    <scope>NUCLEOTIDE SEQUENCE [LARGE SCALE GENOMIC DNA]</scope>
    <source>
        <strain evidence="3">F 1598</strain>
    </source>
</reference>
<sequence>MKAKKKKRNAAAERNGSPLKVKKSTSKASGAPESSLEAAFSNVRNFGPIKSSFKTTKPSARRNQKKLDVDNFIEEESSDGNESYVGSDHTSDIPATCVPLTQAQAKVAAAAKNFPPEASSSRSRKREASGGLSLKPPAKRAKRQIVTSETCSEKSEERELPVLSLKSPARRSKRPTVYSDTSFEPSEAELSMHHKTPTKRAKRPIIISEASSQEPGMNTSARPMRRVAANMKAKSKANFSVAV</sequence>
<reference evidence="2 3" key="1">
    <citation type="submission" date="2014-04" db="EMBL/GenBank/DDBJ databases">
        <authorList>
            <consortium name="DOE Joint Genome Institute"/>
            <person name="Kuo A."/>
            <person name="Tarkka M."/>
            <person name="Buscot F."/>
            <person name="Kohler A."/>
            <person name="Nagy L.G."/>
            <person name="Floudas D."/>
            <person name="Copeland A."/>
            <person name="Barry K.W."/>
            <person name="Cichocki N."/>
            <person name="Veneault-Fourrey C."/>
            <person name="LaButti K."/>
            <person name="Lindquist E.A."/>
            <person name="Lipzen A."/>
            <person name="Lundell T."/>
            <person name="Morin E."/>
            <person name="Murat C."/>
            <person name="Sun H."/>
            <person name="Tunlid A."/>
            <person name="Henrissat B."/>
            <person name="Grigoriev I.V."/>
            <person name="Hibbett D.S."/>
            <person name="Martin F."/>
            <person name="Nordberg H.P."/>
            <person name="Cantor M.N."/>
            <person name="Hua S.X."/>
        </authorList>
    </citation>
    <scope>NUCLEOTIDE SEQUENCE [LARGE SCALE GENOMIC DNA]</scope>
    <source>
        <strain evidence="2 3">F 1598</strain>
    </source>
</reference>
<organism evidence="2 3">
    <name type="scientific">Piloderma croceum (strain F 1598)</name>
    <dbReference type="NCBI Taxonomy" id="765440"/>
    <lineage>
        <taxon>Eukaryota</taxon>
        <taxon>Fungi</taxon>
        <taxon>Dikarya</taxon>
        <taxon>Basidiomycota</taxon>
        <taxon>Agaricomycotina</taxon>
        <taxon>Agaricomycetes</taxon>
        <taxon>Agaricomycetidae</taxon>
        <taxon>Atheliales</taxon>
        <taxon>Atheliaceae</taxon>
        <taxon>Piloderma</taxon>
    </lineage>
</organism>
<feature type="region of interest" description="Disordered" evidence="1">
    <location>
        <begin position="107"/>
        <end position="221"/>
    </location>
</feature>
<dbReference type="AlphaFoldDB" id="A0A0C3FSM0"/>
<dbReference type="InParanoid" id="A0A0C3FSM0"/>
<accession>A0A0C3FSM0</accession>
<feature type="compositionally biased region" description="Low complexity" evidence="1">
    <location>
        <begin position="107"/>
        <end position="121"/>
    </location>
</feature>
<feature type="compositionally biased region" description="Basic and acidic residues" evidence="1">
    <location>
        <begin position="151"/>
        <end position="160"/>
    </location>
</feature>
<evidence type="ECO:0000313" key="3">
    <source>
        <dbReference type="Proteomes" id="UP000054166"/>
    </source>
</evidence>
<evidence type="ECO:0000256" key="1">
    <source>
        <dbReference type="SAM" id="MobiDB-lite"/>
    </source>
</evidence>
<dbReference type="EMBL" id="KN832980">
    <property type="protein sequence ID" value="KIM87205.1"/>
    <property type="molecule type" value="Genomic_DNA"/>
</dbReference>